<sequence length="293" mass="32036">MACSNQSLNTEEDDVIHVVTTIAQIANPISEIGGEHVKVTSLMGSGVDPHLYQATTGDISKLEQSDVILYSGLHLEANMIKVFDQMSKSKPVVAIGESIAEDELLRDVKGAIDPHIWFDIDLWKQALTAATEQLIEMQPQYKDDFLANKEQYFAKLDSLKQQSVAKLSEIPEEQRILVTAHDAFGYFGRMNDIKVIGLQGLSTEAEIGLTDIEETIDILMEHKVPAVFIESSINPASIQAVIEGAQKNGIDVQLGGSLYSDAMGAEGTSEGTYIGMYEHNVTTIYEALMGKGE</sequence>
<organism evidence="6 7">
    <name type="scientific">Candidatus Pristimantibacillus lignocellulolyticus</name>
    <dbReference type="NCBI Taxonomy" id="2994561"/>
    <lineage>
        <taxon>Bacteria</taxon>
        <taxon>Bacillati</taxon>
        <taxon>Bacillota</taxon>
        <taxon>Bacilli</taxon>
        <taxon>Bacillales</taxon>
        <taxon>Paenibacillaceae</taxon>
        <taxon>Candidatus Pristimantibacillus</taxon>
    </lineage>
</organism>
<keyword evidence="3" id="KW-0479">Metal-binding</keyword>
<dbReference type="EMBL" id="CP097899">
    <property type="protein sequence ID" value="URN96770.1"/>
    <property type="molecule type" value="Genomic_DNA"/>
</dbReference>
<dbReference type="PRINTS" id="PR00691">
    <property type="entry name" value="ADHESINB"/>
</dbReference>
<dbReference type="Gene3D" id="3.40.50.1980">
    <property type="entry name" value="Nitrogenase molybdenum iron protein domain"/>
    <property type="match status" value="2"/>
</dbReference>
<dbReference type="Pfam" id="PF01297">
    <property type="entry name" value="ZnuA"/>
    <property type="match status" value="1"/>
</dbReference>
<dbReference type="KEGG" id="plig:NAG76_05185"/>
<dbReference type="InterPro" id="IPR006128">
    <property type="entry name" value="Lipoprotein_PsaA-like"/>
</dbReference>
<keyword evidence="4" id="KW-0732">Signal</keyword>
<dbReference type="AlphaFoldDB" id="A0A9J6ZKX0"/>
<comment type="similarity">
    <text evidence="5">Belongs to the bacterial solute-binding protein 9 family.</text>
</comment>
<evidence type="ECO:0000256" key="1">
    <source>
        <dbReference type="ARBA" id="ARBA00004196"/>
    </source>
</evidence>
<evidence type="ECO:0000256" key="4">
    <source>
        <dbReference type="ARBA" id="ARBA00022729"/>
    </source>
</evidence>
<dbReference type="PANTHER" id="PTHR42953">
    <property type="entry name" value="HIGH-AFFINITY ZINC UPTAKE SYSTEM PROTEIN ZNUA-RELATED"/>
    <property type="match status" value="1"/>
</dbReference>
<dbReference type="GO" id="GO:0030313">
    <property type="term" value="C:cell envelope"/>
    <property type="evidence" value="ECO:0007669"/>
    <property type="project" value="UniProtKB-SubCell"/>
</dbReference>
<accession>A0A9J6ZKX0</accession>
<dbReference type="InterPro" id="IPR006129">
    <property type="entry name" value="AdhesinB"/>
</dbReference>
<dbReference type="GO" id="GO:0030001">
    <property type="term" value="P:metal ion transport"/>
    <property type="evidence" value="ECO:0007669"/>
    <property type="project" value="InterPro"/>
</dbReference>
<dbReference type="SUPFAM" id="SSF53807">
    <property type="entry name" value="Helical backbone' metal receptor"/>
    <property type="match status" value="1"/>
</dbReference>
<dbReference type="PRINTS" id="PR00690">
    <property type="entry name" value="ADHESNFAMILY"/>
</dbReference>
<protein>
    <submittedName>
        <fullName evidence="6">Zinc ABC transporter substrate-binding protein</fullName>
    </submittedName>
</protein>
<dbReference type="GO" id="GO:0046872">
    <property type="term" value="F:metal ion binding"/>
    <property type="evidence" value="ECO:0007669"/>
    <property type="project" value="UniProtKB-KW"/>
</dbReference>
<dbReference type="GO" id="GO:0007155">
    <property type="term" value="P:cell adhesion"/>
    <property type="evidence" value="ECO:0007669"/>
    <property type="project" value="InterPro"/>
</dbReference>
<comment type="subcellular location">
    <subcellularLocation>
        <location evidence="1">Cell envelope</location>
    </subcellularLocation>
</comment>
<name>A0A9J6ZKX0_9BACL</name>
<evidence type="ECO:0000256" key="5">
    <source>
        <dbReference type="RuleBase" id="RU003512"/>
    </source>
</evidence>
<reference evidence="6" key="1">
    <citation type="submission" date="2022-05" db="EMBL/GenBank/DDBJ databases">
        <title>Novel bacterial taxa in a minimal lignocellulolytic consortium and its capacity to transform plastics disclosed by genome-resolved metagenomics.</title>
        <authorList>
            <person name="Rodriguez C.A.D."/>
            <person name="Diaz-Garcia L."/>
            <person name="Herrera K."/>
            <person name="Tarazona N.A."/>
            <person name="Sproer C."/>
            <person name="Overmann J."/>
            <person name="Jimenez D.J."/>
        </authorList>
    </citation>
    <scope>NUCLEOTIDE SEQUENCE</scope>
    <source>
        <strain evidence="6">MAG5</strain>
    </source>
</reference>
<dbReference type="InterPro" id="IPR050492">
    <property type="entry name" value="Bact_metal-bind_prot9"/>
</dbReference>
<dbReference type="PANTHER" id="PTHR42953:SF1">
    <property type="entry name" value="METAL-BINDING PROTEIN HI_0362-RELATED"/>
    <property type="match status" value="1"/>
</dbReference>
<evidence type="ECO:0000313" key="7">
    <source>
        <dbReference type="Proteomes" id="UP001056756"/>
    </source>
</evidence>
<dbReference type="InterPro" id="IPR006127">
    <property type="entry name" value="ZnuA-like"/>
</dbReference>
<evidence type="ECO:0000313" key="6">
    <source>
        <dbReference type="EMBL" id="URN96770.1"/>
    </source>
</evidence>
<evidence type="ECO:0000256" key="3">
    <source>
        <dbReference type="ARBA" id="ARBA00022723"/>
    </source>
</evidence>
<proteinExistence type="inferred from homology"/>
<dbReference type="Proteomes" id="UP001056756">
    <property type="component" value="Chromosome"/>
</dbReference>
<gene>
    <name evidence="6" type="ORF">NAG76_05185</name>
</gene>
<evidence type="ECO:0000256" key="2">
    <source>
        <dbReference type="ARBA" id="ARBA00022448"/>
    </source>
</evidence>
<keyword evidence="2 5" id="KW-0813">Transport</keyword>